<dbReference type="PROSITE" id="PS00383">
    <property type="entry name" value="TYR_PHOSPHATASE_1"/>
    <property type="match status" value="1"/>
</dbReference>
<dbReference type="InterPro" id="IPR016130">
    <property type="entry name" value="Tyr_Pase_AS"/>
</dbReference>
<sequence length="193" mass="22491">MPKKLLITTLLIHPLFFLSICTTANTVPVRPENWGNIISKEHNFYQVSPNIFRSEQPSNQIIPLLEQQNIDIVINLRTSNKDKKILHDTNIELVHIPVNTWAMSKEDLLVVMKTIQIAEQNNQKVLIHCYHGSDRTGTSVAMYRIIFEDWSIEEALNEMKNGDYGFHSIWRNLEKLFTPKNIKWIQQELSNPL</sequence>
<dbReference type="InterPro" id="IPR000340">
    <property type="entry name" value="Dual-sp_phosphatase_cat-dom"/>
</dbReference>
<accession>A0A0N9WD47</accession>
<proteinExistence type="inferred from homology"/>
<evidence type="ECO:0000256" key="1">
    <source>
        <dbReference type="ARBA" id="ARBA00009580"/>
    </source>
</evidence>
<feature type="domain" description="Tyrosine-protein phosphatase" evidence="5">
    <location>
        <begin position="43"/>
        <end position="193"/>
    </location>
</feature>
<dbReference type="PANTHER" id="PTHR31126">
    <property type="entry name" value="TYROSINE-PROTEIN PHOSPHATASE"/>
    <property type="match status" value="1"/>
</dbReference>
<feature type="signal peptide" evidence="4">
    <location>
        <begin position="1"/>
        <end position="26"/>
    </location>
</feature>
<dbReference type="RefSeq" id="WP_054581141.1">
    <property type="nucleotide sequence ID" value="NZ_CP012808.1"/>
</dbReference>
<dbReference type="EMBL" id="CP012808">
    <property type="protein sequence ID" value="ALH95247.1"/>
    <property type="molecule type" value="Genomic_DNA"/>
</dbReference>
<dbReference type="Proteomes" id="UP000064939">
    <property type="component" value="Chromosome"/>
</dbReference>
<keyword evidence="3" id="KW-0904">Protein phosphatase</keyword>
<gene>
    <name evidence="7" type="ORF">AOY20_06665</name>
</gene>
<reference evidence="7 8" key="1">
    <citation type="journal article" date="2015" name="Int. J. Syst. Evol. Microbiol.">
        <title>Acinetobacter equi sp. nov. isolated from horse faeces.</title>
        <authorList>
            <person name="Poppel M.T."/>
            <person name="Skiebe E."/>
            <person name="Laue M."/>
            <person name="Bergmann H."/>
            <person name="Ebersberger I."/>
            <person name="Garn T."/>
            <person name="Fruth A."/>
            <person name="Baumgardt S."/>
            <person name="Busse H.J."/>
            <person name="Wilharm G."/>
        </authorList>
    </citation>
    <scope>NUCLEOTIDE SEQUENCE [LARGE SCALE GENOMIC DNA]</scope>
    <source>
        <strain evidence="7 8">114</strain>
    </source>
</reference>
<protein>
    <submittedName>
        <fullName evidence="7">Protein tyrosine phosphatase</fullName>
    </submittedName>
</protein>
<dbReference type="Gene3D" id="3.90.190.10">
    <property type="entry name" value="Protein tyrosine phosphatase superfamily"/>
    <property type="match status" value="1"/>
</dbReference>
<evidence type="ECO:0000259" key="6">
    <source>
        <dbReference type="PROSITE" id="PS50056"/>
    </source>
</evidence>
<dbReference type="PROSITE" id="PS50056">
    <property type="entry name" value="TYR_PHOSPHATASE_2"/>
    <property type="match status" value="1"/>
</dbReference>
<organism evidence="7 8">
    <name type="scientific">Acinetobacter equi</name>
    <dbReference type="NCBI Taxonomy" id="1324350"/>
    <lineage>
        <taxon>Bacteria</taxon>
        <taxon>Pseudomonadati</taxon>
        <taxon>Pseudomonadota</taxon>
        <taxon>Gammaproteobacteria</taxon>
        <taxon>Moraxellales</taxon>
        <taxon>Moraxellaceae</taxon>
        <taxon>Acinetobacter</taxon>
    </lineage>
</organism>
<evidence type="ECO:0000313" key="8">
    <source>
        <dbReference type="Proteomes" id="UP000064939"/>
    </source>
</evidence>
<dbReference type="PANTHER" id="PTHR31126:SF72">
    <property type="entry name" value="DUAL SPECIFICITY PROTEIN PHOSPHATASE TPBA"/>
    <property type="match status" value="1"/>
</dbReference>
<dbReference type="PROSITE" id="PS50054">
    <property type="entry name" value="TYR_PHOSPHATASE_DUAL"/>
    <property type="match status" value="1"/>
</dbReference>
<dbReference type="OrthoDB" id="9814896at2"/>
<name>A0A0N9WD47_9GAMM</name>
<keyword evidence="2" id="KW-0378">Hydrolase</keyword>
<evidence type="ECO:0000313" key="7">
    <source>
        <dbReference type="EMBL" id="ALH95247.1"/>
    </source>
</evidence>
<evidence type="ECO:0000256" key="4">
    <source>
        <dbReference type="SAM" id="SignalP"/>
    </source>
</evidence>
<feature type="chain" id="PRO_5006040090" evidence="4">
    <location>
        <begin position="27"/>
        <end position="193"/>
    </location>
</feature>
<keyword evidence="8" id="KW-1185">Reference proteome</keyword>
<keyword evidence="4" id="KW-0732">Signal</keyword>
<evidence type="ECO:0000256" key="2">
    <source>
        <dbReference type="ARBA" id="ARBA00022801"/>
    </source>
</evidence>
<comment type="similarity">
    <text evidence="1">Belongs to the protein-tyrosine phosphatase family.</text>
</comment>
<dbReference type="AlphaFoldDB" id="A0A0N9WD47"/>
<dbReference type="Pfam" id="PF00782">
    <property type="entry name" value="DSPc"/>
    <property type="match status" value="1"/>
</dbReference>
<dbReference type="SMART" id="SM00195">
    <property type="entry name" value="DSPc"/>
    <property type="match status" value="1"/>
</dbReference>
<dbReference type="InterPro" id="IPR029021">
    <property type="entry name" value="Prot-tyrosine_phosphatase-like"/>
</dbReference>
<dbReference type="InterPro" id="IPR000387">
    <property type="entry name" value="Tyr_Pase_dom"/>
</dbReference>
<dbReference type="InterPro" id="IPR020422">
    <property type="entry name" value="TYR_PHOSPHATASE_DUAL_dom"/>
</dbReference>
<evidence type="ECO:0000259" key="5">
    <source>
        <dbReference type="PROSITE" id="PS50054"/>
    </source>
</evidence>
<dbReference type="SUPFAM" id="SSF52799">
    <property type="entry name" value="(Phosphotyrosine protein) phosphatases II"/>
    <property type="match status" value="1"/>
</dbReference>
<feature type="domain" description="Tyrosine specific protein phosphatases" evidence="6">
    <location>
        <begin position="106"/>
        <end position="161"/>
    </location>
</feature>
<dbReference type="STRING" id="1324350.AOY20_06665"/>
<evidence type="ECO:0000256" key="3">
    <source>
        <dbReference type="ARBA" id="ARBA00022912"/>
    </source>
</evidence>
<dbReference type="KEGG" id="aei:AOY20_06665"/>
<dbReference type="GO" id="GO:0004721">
    <property type="term" value="F:phosphoprotein phosphatase activity"/>
    <property type="evidence" value="ECO:0007669"/>
    <property type="project" value="UniProtKB-KW"/>
</dbReference>